<sequence>MPLKVWSKFSVKKGGNVINLRIVDMPDNLYEKVTNLYMNYYVKDDPIFKAVGILKSAAALEELREMMQQFTKVDGLHTVICCMDNGDDEINDVIAASMMALTNKGDAEPKFELKAEEIKKMFEIYYGMENEFSEQKAVNLDRYYSDRGIFLNSEYKDLGILQELLKVRRLICKEQGIPKHGSWMTSHDLQNAAEGDGWETAYEIKYEDLGKQYGVAFDKEPASAKFMIAKI</sequence>
<dbReference type="AlphaFoldDB" id="A0A2A4J0D1"/>
<gene>
    <name evidence="1" type="ORF">B5V51_9060</name>
</gene>
<dbReference type="Gene3D" id="3.40.630.30">
    <property type="match status" value="1"/>
</dbReference>
<protein>
    <submittedName>
        <fullName evidence="1">Uncharacterized protein</fullName>
    </submittedName>
</protein>
<name>A0A2A4J0D1_HELVI</name>
<dbReference type="EMBL" id="NWSH01004058">
    <property type="protein sequence ID" value="PCG65525.1"/>
    <property type="molecule type" value="Genomic_DNA"/>
</dbReference>
<dbReference type="STRING" id="7102.A0A2A4J0D1"/>
<organism evidence="1">
    <name type="scientific">Heliothis virescens</name>
    <name type="common">Tobacco budworm moth</name>
    <dbReference type="NCBI Taxonomy" id="7102"/>
    <lineage>
        <taxon>Eukaryota</taxon>
        <taxon>Metazoa</taxon>
        <taxon>Ecdysozoa</taxon>
        <taxon>Arthropoda</taxon>
        <taxon>Hexapoda</taxon>
        <taxon>Insecta</taxon>
        <taxon>Pterygota</taxon>
        <taxon>Neoptera</taxon>
        <taxon>Endopterygota</taxon>
        <taxon>Lepidoptera</taxon>
        <taxon>Glossata</taxon>
        <taxon>Ditrysia</taxon>
        <taxon>Noctuoidea</taxon>
        <taxon>Noctuidae</taxon>
        <taxon>Heliothinae</taxon>
        <taxon>Heliothis</taxon>
    </lineage>
</organism>
<reference evidence="1" key="1">
    <citation type="submission" date="2017-09" db="EMBL/GenBank/DDBJ databases">
        <title>Contemporary evolution of a Lepidopteran species, Heliothis virescens, in response to modern agricultural practices.</title>
        <authorList>
            <person name="Fritz M.L."/>
            <person name="Deyonke A.M."/>
            <person name="Papanicolaou A."/>
            <person name="Micinski S."/>
            <person name="Westbrook J."/>
            <person name="Gould F."/>
        </authorList>
    </citation>
    <scope>NUCLEOTIDE SEQUENCE [LARGE SCALE GENOMIC DNA]</scope>
    <source>
        <strain evidence="1">HvINT-</strain>
        <tissue evidence="1">Whole body</tissue>
    </source>
</reference>
<accession>A0A2A4J0D1</accession>
<evidence type="ECO:0000313" key="1">
    <source>
        <dbReference type="EMBL" id="PCG65525.1"/>
    </source>
</evidence>
<proteinExistence type="predicted"/>
<comment type="caution">
    <text evidence="1">The sequence shown here is derived from an EMBL/GenBank/DDBJ whole genome shotgun (WGS) entry which is preliminary data.</text>
</comment>